<evidence type="ECO:0008006" key="5">
    <source>
        <dbReference type="Google" id="ProtNLM"/>
    </source>
</evidence>
<feature type="transmembrane region" description="Helical" evidence="1">
    <location>
        <begin position="144"/>
        <end position="163"/>
    </location>
</feature>
<dbReference type="GeneID" id="108070555"/>
<evidence type="ECO:0000256" key="2">
    <source>
        <dbReference type="SAM" id="SignalP"/>
    </source>
</evidence>
<keyword evidence="1" id="KW-1133">Transmembrane helix</keyword>
<keyword evidence="3" id="KW-1185">Reference proteome</keyword>
<dbReference type="RefSeq" id="XP_017016570.1">
    <property type="nucleotide sequence ID" value="XM_017161081.3"/>
</dbReference>
<feature type="chain" id="PRO_5027902038" description="Protein sleepless" evidence="2">
    <location>
        <begin position="17"/>
        <end position="167"/>
    </location>
</feature>
<keyword evidence="1" id="KW-0812">Transmembrane</keyword>
<evidence type="ECO:0000313" key="4">
    <source>
        <dbReference type="RefSeq" id="XP_017016570.1"/>
    </source>
</evidence>
<keyword evidence="1" id="KW-0472">Membrane</keyword>
<gene>
    <name evidence="4" type="primary">LOC108070555</name>
</gene>
<evidence type="ECO:0000313" key="3">
    <source>
        <dbReference type="Proteomes" id="UP001652661"/>
    </source>
</evidence>
<name>A0A6P4HLW8_DROKI</name>
<proteinExistence type="predicted"/>
<dbReference type="OrthoDB" id="7844174at2759"/>
<protein>
    <recommendedName>
        <fullName evidence="5">Protein sleepless</fullName>
    </recommendedName>
</protein>
<dbReference type="Proteomes" id="UP001652661">
    <property type="component" value="Chromosome 3L"/>
</dbReference>
<accession>A0A6P4HLW8</accession>
<reference evidence="4" key="1">
    <citation type="submission" date="2025-08" db="UniProtKB">
        <authorList>
            <consortium name="RefSeq"/>
        </authorList>
    </citation>
    <scope>IDENTIFICATION</scope>
    <source>
        <strain evidence="4">14028-0561.14</strain>
        <tissue evidence="4">Whole fly</tissue>
    </source>
</reference>
<keyword evidence="2" id="KW-0732">Signal</keyword>
<evidence type="ECO:0000256" key="1">
    <source>
        <dbReference type="SAM" id="Phobius"/>
    </source>
</evidence>
<organism evidence="3 4">
    <name type="scientific">Drosophila kikkawai</name>
    <name type="common">Fruit fly</name>
    <dbReference type="NCBI Taxonomy" id="30033"/>
    <lineage>
        <taxon>Eukaryota</taxon>
        <taxon>Metazoa</taxon>
        <taxon>Ecdysozoa</taxon>
        <taxon>Arthropoda</taxon>
        <taxon>Hexapoda</taxon>
        <taxon>Insecta</taxon>
        <taxon>Pterygota</taxon>
        <taxon>Neoptera</taxon>
        <taxon>Endopterygota</taxon>
        <taxon>Diptera</taxon>
        <taxon>Brachycera</taxon>
        <taxon>Muscomorpha</taxon>
        <taxon>Ephydroidea</taxon>
        <taxon>Drosophilidae</taxon>
        <taxon>Drosophila</taxon>
        <taxon>Sophophora</taxon>
    </lineage>
</organism>
<sequence>MWFIFALIATIQYCKGNFYDEMSCANCSRVNEKCEITTTGWSCDYDFDANLLIDNSNKSSDIPESLSKCMLPSMEFKKKKAIIGYCCIWSPKIGCQKLKKSDEDEDLCYRCTRAIWSSAMEGTTCPCGNWFMHRENSEIMLKPWNILFITQGMLLIIINLWVLRNKY</sequence>
<feature type="signal peptide" evidence="2">
    <location>
        <begin position="1"/>
        <end position="16"/>
    </location>
</feature>
<dbReference type="AlphaFoldDB" id="A0A6P4HLW8"/>